<dbReference type="InterPro" id="IPR007109">
    <property type="entry name" value="Brix"/>
</dbReference>
<dbReference type="EMBL" id="JANTQA010000060">
    <property type="protein sequence ID" value="KAJ3428339.1"/>
    <property type="molecule type" value="Genomic_DNA"/>
</dbReference>
<gene>
    <name evidence="7" type="ORF">M0812_25972</name>
</gene>
<reference evidence="7" key="1">
    <citation type="submission" date="2022-08" db="EMBL/GenBank/DDBJ databases">
        <title>Novel sulphate-reducing endosymbionts in the free-living metamonad Anaeramoeba.</title>
        <authorList>
            <person name="Jerlstrom-Hultqvist J."/>
            <person name="Cepicka I."/>
            <person name="Gallot-Lavallee L."/>
            <person name="Salas-Leiva D."/>
            <person name="Curtis B.A."/>
            <person name="Zahonova K."/>
            <person name="Pipaliya S."/>
            <person name="Dacks J."/>
            <person name="Roger A.J."/>
        </authorList>
    </citation>
    <scope>NUCLEOTIDE SEQUENCE</scope>
    <source>
        <strain evidence="7">Busselton2</strain>
    </source>
</reference>
<dbReference type="Proteomes" id="UP001146793">
    <property type="component" value="Unassembled WGS sequence"/>
</dbReference>
<evidence type="ECO:0000259" key="6">
    <source>
        <dbReference type="PROSITE" id="PS50833"/>
    </source>
</evidence>
<proteinExistence type="inferred from homology"/>
<dbReference type="PROSITE" id="PS50833">
    <property type="entry name" value="BRIX"/>
    <property type="match status" value="1"/>
</dbReference>
<sequence>MEKKIRSHFGKRTKGVHRRRYKKKQPKVNETVKNVLVLKGRKTSENIRDLLTDLYLITKPNAHKLTRKNDIVPFDDETSLEFLCNKNDCGLFVLGSHTKKRPHNLVVGRVYDNHLYDMVEFGVDSLKTIHEIKGETCVDGTKPLLVFNGDGFQFDEEYKMIKNLFIDLFKGVVVQSILLTSLQKSPNVDLTDMGPHFNLTKRRIQMASSDLTKTATWVHPSLRPKKVKNVSRNKLGDKVGRIHMGKQNYNSIATRKMKAFKKKKPNNQKYSQKNNRRNKK</sequence>
<organism evidence="7 8">
    <name type="scientific">Anaeramoeba flamelloides</name>
    <dbReference type="NCBI Taxonomy" id="1746091"/>
    <lineage>
        <taxon>Eukaryota</taxon>
        <taxon>Metamonada</taxon>
        <taxon>Anaeramoebidae</taxon>
        <taxon>Anaeramoeba</taxon>
    </lineage>
</organism>
<feature type="domain" description="Brix" evidence="6">
    <location>
        <begin position="33"/>
        <end position="210"/>
    </location>
</feature>
<evidence type="ECO:0000313" key="7">
    <source>
        <dbReference type="EMBL" id="KAJ3428339.1"/>
    </source>
</evidence>
<comment type="similarity">
    <text evidence="2 4">Belongs to the RPF2 family.</text>
</comment>
<dbReference type="GO" id="GO:0000463">
    <property type="term" value="P:maturation of LSU-rRNA from tricistronic rRNA transcript (SSU-rRNA, 5.8S rRNA, LSU-rRNA)"/>
    <property type="evidence" value="ECO:0007669"/>
    <property type="project" value="TreeGrafter"/>
</dbReference>
<dbReference type="SUPFAM" id="SSF52954">
    <property type="entry name" value="Class II aaRS ABD-related"/>
    <property type="match status" value="1"/>
</dbReference>
<evidence type="ECO:0000256" key="2">
    <source>
        <dbReference type="ARBA" id="ARBA00010782"/>
    </source>
</evidence>
<evidence type="ECO:0000256" key="4">
    <source>
        <dbReference type="RuleBase" id="RU367086"/>
    </source>
</evidence>
<evidence type="ECO:0000256" key="1">
    <source>
        <dbReference type="ARBA" id="ARBA00004604"/>
    </source>
</evidence>
<comment type="caution">
    <text evidence="7">The sequence shown here is derived from an EMBL/GenBank/DDBJ whole genome shotgun (WGS) entry which is preliminary data.</text>
</comment>
<feature type="region of interest" description="Disordered" evidence="5">
    <location>
        <begin position="259"/>
        <end position="280"/>
    </location>
</feature>
<dbReference type="GO" id="GO:0005730">
    <property type="term" value="C:nucleolus"/>
    <property type="evidence" value="ECO:0007669"/>
    <property type="project" value="UniProtKB-SubCell"/>
</dbReference>
<evidence type="ECO:0000256" key="3">
    <source>
        <dbReference type="ARBA" id="ARBA00023242"/>
    </source>
</evidence>
<evidence type="ECO:0000256" key="5">
    <source>
        <dbReference type="SAM" id="MobiDB-lite"/>
    </source>
</evidence>
<dbReference type="Pfam" id="PF04427">
    <property type="entry name" value="Brix"/>
    <property type="match status" value="1"/>
</dbReference>
<dbReference type="PANTHER" id="PTHR12728">
    <property type="entry name" value="BRIX DOMAIN CONTAINING PROTEIN"/>
    <property type="match status" value="1"/>
</dbReference>
<accession>A0AAV7YFX6</accession>
<dbReference type="SMART" id="SM00879">
    <property type="entry name" value="Brix"/>
    <property type="match status" value="1"/>
</dbReference>
<evidence type="ECO:0000313" key="8">
    <source>
        <dbReference type="Proteomes" id="UP001146793"/>
    </source>
</evidence>
<dbReference type="AlphaFoldDB" id="A0AAV7YFX6"/>
<comment type="subcellular location">
    <subcellularLocation>
        <location evidence="1 4">Nucleus</location>
        <location evidence="1 4">Nucleolus</location>
    </subcellularLocation>
</comment>
<feature type="region of interest" description="Disordered" evidence="5">
    <location>
        <begin position="1"/>
        <end position="24"/>
    </location>
</feature>
<keyword evidence="3 4" id="KW-0539">Nucleus</keyword>
<dbReference type="GO" id="GO:0000027">
    <property type="term" value="P:ribosomal large subunit assembly"/>
    <property type="evidence" value="ECO:0007669"/>
    <property type="project" value="InterPro"/>
</dbReference>
<dbReference type="PANTHER" id="PTHR12728:SF0">
    <property type="entry name" value="RIBOSOME PRODUCTION FACTOR 2 HOMOLOG"/>
    <property type="match status" value="1"/>
</dbReference>
<dbReference type="GO" id="GO:0019843">
    <property type="term" value="F:rRNA binding"/>
    <property type="evidence" value="ECO:0007669"/>
    <property type="project" value="UniProtKB-UniRule"/>
</dbReference>
<dbReference type="InterPro" id="IPR039770">
    <property type="entry name" value="Rpf2"/>
</dbReference>
<name>A0AAV7YFX6_9EUKA</name>
<protein>
    <recommendedName>
        <fullName evidence="4">Ribosome production factor 2 homolog</fullName>
    </recommendedName>
    <alternativeName>
        <fullName evidence="4">Ribosome biogenesis protein RPF2 homolog</fullName>
    </alternativeName>
</protein>